<keyword evidence="3" id="KW-1185">Reference proteome</keyword>
<feature type="chain" id="PRO_5040418458" evidence="1">
    <location>
        <begin position="20"/>
        <end position="76"/>
    </location>
</feature>
<dbReference type="Proteomes" id="UP000800235">
    <property type="component" value="Unassembled WGS sequence"/>
</dbReference>
<organism evidence="2 3">
    <name type="scientific">Tothia fuscella</name>
    <dbReference type="NCBI Taxonomy" id="1048955"/>
    <lineage>
        <taxon>Eukaryota</taxon>
        <taxon>Fungi</taxon>
        <taxon>Dikarya</taxon>
        <taxon>Ascomycota</taxon>
        <taxon>Pezizomycotina</taxon>
        <taxon>Dothideomycetes</taxon>
        <taxon>Pleosporomycetidae</taxon>
        <taxon>Venturiales</taxon>
        <taxon>Cylindrosympodiaceae</taxon>
        <taxon>Tothia</taxon>
    </lineage>
</organism>
<dbReference type="EMBL" id="MU007027">
    <property type="protein sequence ID" value="KAF2432273.1"/>
    <property type="molecule type" value="Genomic_DNA"/>
</dbReference>
<feature type="signal peptide" evidence="1">
    <location>
        <begin position="1"/>
        <end position="19"/>
    </location>
</feature>
<evidence type="ECO:0000313" key="2">
    <source>
        <dbReference type="EMBL" id="KAF2432273.1"/>
    </source>
</evidence>
<dbReference type="AlphaFoldDB" id="A0A9P4NVW1"/>
<accession>A0A9P4NVW1</accession>
<name>A0A9P4NVW1_9PEZI</name>
<reference evidence="2" key="1">
    <citation type="journal article" date="2020" name="Stud. Mycol.">
        <title>101 Dothideomycetes genomes: a test case for predicting lifestyles and emergence of pathogens.</title>
        <authorList>
            <person name="Haridas S."/>
            <person name="Albert R."/>
            <person name="Binder M."/>
            <person name="Bloem J."/>
            <person name="Labutti K."/>
            <person name="Salamov A."/>
            <person name="Andreopoulos B."/>
            <person name="Baker S."/>
            <person name="Barry K."/>
            <person name="Bills G."/>
            <person name="Bluhm B."/>
            <person name="Cannon C."/>
            <person name="Castanera R."/>
            <person name="Culley D."/>
            <person name="Daum C."/>
            <person name="Ezra D."/>
            <person name="Gonzalez J."/>
            <person name="Henrissat B."/>
            <person name="Kuo A."/>
            <person name="Liang C."/>
            <person name="Lipzen A."/>
            <person name="Lutzoni F."/>
            <person name="Magnuson J."/>
            <person name="Mondo S."/>
            <person name="Nolan M."/>
            <person name="Ohm R."/>
            <person name="Pangilinan J."/>
            <person name="Park H.-J."/>
            <person name="Ramirez L."/>
            <person name="Alfaro M."/>
            <person name="Sun H."/>
            <person name="Tritt A."/>
            <person name="Yoshinaga Y."/>
            <person name="Zwiers L.-H."/>
            <person name="Turgeon B."/>
            <person name="Goodwin S."/>
            <person name="Spatafora J."/>
            <person name="Crous P."/>
            <person name="Grigoriev I."/>
        </authorList>
    </citation>
    <scope>NUCLEOTIDE SEQUENCE</scope>
    <source>
        <strain evidence="2">CBS 130266</strain>
    </source>
</reference>
<sequence length="76" mass="7612">MHSIKSLITVSLLICAAMAAPFQRRAPVDIGGVVESTVPVIGTVSAGANSLLGNGKGLVQGETDTVVDGALKLTGH</sequence>
<protein>
    <submittedName>
        <fullName evidence="2">Uncharacterized protein</fullName>
    </submittedName>
</protein>
<evidence type="ECO:0000313" key="3">
    <source>
        <dbReference type="Proteomes" id="UP000800235"/>
    </source>
</evidence>
<keyword evidence="1" id="KW-0732">Signal</keyword>
<gene>
    <name evidence="2" type="ORF">EJ08DRAFT_732680</name>
</gene>
<evidence type="ECO:0000256" key="1">
    <source>
        <dbReference type="SAM" id="SignalP"/>
    </source>
</evidence>
<proteinExistence type="predicted"/>
<comment type="caution">
    <text evidence="2">The sequence shown here is derived from an EMBL/GenBank/DDBJ whole genome shotgun (WGS) entry which is preliminary data.</text>
</comment>